<evidence type="ECO:0000256" key="3">
    <source>
        <dbReference type="ARBA" id="ARBA00023274"/>
    </source>
</evidence>
<sequence length="80" mass="9484">MGGTPTRHHTKSRRNKGRSHFALHPLNLRECPKCHYRILPHQVCVNCGYYKGKEEVDVMKKLDKKERKEREKVIAETEKK</sequence>
<protein>
    <recommendedName>
        <fullName evidence="4 5">Large ribosomal subunit protein bL32</fullName>
    </recommendedName>
</protein>
<accession>A0A2H0PVB7</accession>
<proteinExistence type="inferred from homology"/>
<dbReference type="EMBL" id="PCXE01000055">
    <property type="protein sequence ID" value="PIR25446.1"/>
    <property type="molecule type" value="Genomic_DNA"/>
</dbReference>
<dbReference type="InterPro" id="IPR002677">
    <property type="entry name" value="Ribosomal_bL32"/>
</dbReference>
<organism evidence="7 8">
    <name type="scientific">Candidatus Brennerbacteria bacterium CG11_big_fil_rev_8_21_14_0_20_43_10</name>
    <dbReference type="NCBI Taxonomy" id="1974523"/>
    <lineage>
        <taxon>Bacteria</taxon>
        <taxon>Candidatus Brenneribacteriota</taxon>
    </lineage>
</organism>
<dbReference type="Proteomes" id="UP000236846">
    <property type="component" value="Unassembled WGS sequence"/>
</dbReference>
<gene>
    <name evidence="5" type="primary">rpmF</name>
    <name evidence="7" type="ORF">COV41_02770</name>
</gene>
<comment type="caution">
    <text evidence="7">The sequence shown here is derived from an EMBL/GenBank/DDBJ whole genome shotgun (WGS) entry which is preliminary data.</text>
</comment>
<evidence type="ECO:0000256" key="1">
    <source>
        <dbReference type="ARBA" id="ARBA00008560"/>
    </source>
</evidence>
<evidence type="ECO:0000313" key="7">
    <source>
        <dbReference type="EMBL" id="PIR25446.1"/>
    </source>
</evidence>
<evidence type="ECO:0000256" key="5">
    <source>
        <dbReference type="HAMAP-Rule" id="MF_00340"/>
    </source>
</evidence>
<dbReference type="GO" id="GO:0006412">
    <property type="term" value="P:translation"/>
    <property type="evidence" value="ECO:0007669"/>
    <property type="project" value="UniProtKB-UniRule"/>
</dbReference>
<dbReference type="Pfam" id="PF01783">
    <property type="entry name" value="Ribosomal_L32p"/>
    <property type="match status" value="1"/>
</dbReference>
<dbReference type="InterPro" id="IPR011332">
    <property type="entry name" value="Ribosomal_zn-bd"/>
</dbReference>
<dbReference type="SUPFAM" id="SSF57829">
    <property type="entry name" value="Zn-binding ribosomal proteins"/>
    <property type="match status" value="1"/>
</dbReference>
<keyword evidence="2 5" id="KW-0689">Ribosomal protein</keyword>
<dbReference type="NCBIfam" id="TIGR01031">
    <property type="entry name" value="rpmF_bact"/>
    <property type="match status" value="1"/>
</dbReference>
<evidence type="ECO:0000313" key="8">
    <source>
        <dbReference type="Proteomes" id="UP000236846"/>
    </source>
</evidence>
<feature type="region of interest" description="Disordered" evidence="6">
    <location>
        <begin position="1"/>
        <end position="21"/>
    </location>
</feature>
<evidence type="ECO:0000256" key="4">
    <source>
        <dbReference type="ARBA" id="ARBA00035178"/>
    </source>
</evidence>
<evidence type="ECO:0000256" key="6">
    <source>
        <dbReference type="SAM" id="MobiDB-lite"/>
    </source>
</evidence>
<dbReference type="AlphaFoldDB" id="A0A2H0PVB7"/>
<dbReference type="InterPro" id="IPR044957">
    <property type="entry name" value="Ribosomal_bL32_bact"/>
</dbReference>
<dbReference type="GO" id="GO:0015934">
    <property type="term" value="C:large ribosomal subunit"/>
    <property type="evidence" value="ECO:0007669"/>
    <property type="project" value="InterPro"/>
</dbReference>
<comment type="similarity">
    <text evidence="1 5">Belongs to the bacterial ribosomal protein bL32 family.</text>
</comment>
<evidence type="ECO:0000256" key="2">
    <source>
        <dbReference type="ARBA" id="ARBA00022980"/>
    </source>
</evidence>
<dbReference type="GO" id="GO:0003735">
    <property type="term" value="F:structural constituent of ribosome"/>
    <property type="evidence" value="ECO:0007669"/>
    <property type="project" value="InterPro"/>
</dbReference>
<name>A0A2H0PVB7_9BACT</name>
<dbReference type="HAMAP" id="MF_00340">
    <property type="entry name" value="Ribosomal_bL32"/>
    <property type="match status" value="1"/>
</dbReference>
<keyword evidence="3 5" id="KW-0687">Ribonucleoprotein</keyword>
<reference evidence="7 8" key="1">
    <citation type="submission" date="2017-09" db="EMBL/GenBank/DDBJ databases">
        <title>Depth-based differentiation of microbial function through sediment-hosted aquifers and enrichment of novel symbionts in the deep terrestrial subsurface.</title>
        <authorList>
            <person name="Probst A.J."/>
            <person name="Ladd B."/>
            <person name="Jarett J.K."/>
            <person name="Geller-Mcgrath D.E."/>
            <person name="Sieber C.M."/>
            <person name="Emerson J.B."/>
            <person name="Anantharaman K."/>
            <person name="Thomas B.C."/>
            <person name="Malmstrom R."/>
            <person name="Stieglmeier M."/>
            <person name="Klingl A."/>
            <person name="Woyke T."/>
            <person name="Ryan C.M."/>
            <person name="Banfield J.F."/>
        </authorList>
    </citation>
    <scope>NUCLEOTIDE SEQUENCE [LARGE SCALE GENOMIC DNA]</scope>
    <source>
        <strain evidence="7">CG11_big_fil_rev_8_21_14_0_20_43_10</strain>
    </source>
</reference>
<dbReference type="PANTHER" id="PTHR35534:SF1">
    <property type="entry name" value="LARGE RIBOSOMAL SUBUNIT PROTEIN BL32"/>
    <property type="match status" value="1"/>
</dbReference>
<dbReference type="PANTHER" id="PTHR35534">
    <property type="entry name" value="50S RIBOSOMAL PROTEIN L32"/>
    <property type="match status" value="1"/>
</dbReference>